<dbReference type="Pfam" id="PF22893">
    <property type="entry name" value="ULD_2"/>
    <property type="match status" value="1"/>
</dbReference>
<gene>
    <name evidence="4" type="ORF">SLS60_002881</name>
</gene>
<feature type="region of interest" description="Disordered" evidence="2">
    <location>
        <begin position="388"/>
        <end position="596"/>
    </location>
</feature>
<comment type="caution">
    <text evidence="4">The sequence shown here is derived from an EMBL/GenBank/DDBJ whole genome shotgun (WGS) entry which is preliminary data.</text>
</comment>
<dbReference type="EMBL" id="JAKJXO020000003">
    <property type="protein sequence ID" value="KAL1607942.1"/>
    <property type="molecule type" value="Genomic_DNA"/>
</dbReference>
<keyword evidence="5" id="KW-1185">Reference proteome</keyword>
<feature type="compositionally biased region" description="Low complexity" evidence="2">
    <location>
        <begin position="388"/>
        <end position="401"/>
    </location>
</feature>
<feature type="coiled-coil region" evidence="1">
    <location>
        <begin position="157"/>
        <end position="184"/>
    </location>
</feature>
<protein>
    <recommendedName>
        <fullName evidence="3">Ubiquitin-like domain-containing protein</fullName>
    </recommendedName>
</protein>
<name>A0ABR3RUC7_9PLEO</name>
<evidence type="ECO:0000259" key="3">
    <source>
        <dbReference type="Pfam" id="PF22893"/>
    </source>
</evidence>
<proteinExistence type="predicted"/>
<feature type="compositionally biased region" description="Basic and acidic residues" evidence="2">
    <location>
        <begin position="559"/>
        <end position="572"/>
    </location>
</feature>
<dbReference type="PANTHER" id="PTHR38886:SF1">
    <property type="entry name" value="NACHT-NTPASE AND P-LOOP NTPASES N-TERMINAL DOMAIN-CONTAINING PROTEIN"/>
    <property type="match status" value="1"/>
</dbReference>
<dbReference type="Proteomes" id="UP001521785">
    <property type="component" value="Unassembled WGS sequence"/>
</dbReference>
<evidence type="ECO:0000313" key="5">
    <source>
        <dbReference type="Proteomes" id="UP001521785"/>
    </source>
</evidence>
<keyword evidence="1" id="KW-0175">Coiled coil</keyword>
<evidence type="ECO:0000313" key="4">
    <source>
        <dbReference type="EMBL" id="KAL1607942.1"/>
    </source>
</evidence>
<feature type="domain" description="Ubiquitin-like" evidence="3">
    <location>
        <begin position="254"/>
        <end position="335"/>
    </location>
</feature>
<feature type="compositionally biased region" description="Basic residues" evidence="2">
    <location>
        <begin position="442"/>
        <end position="452"/>
    </location>
</feature>
<feature type="region of interest" description="Disordered" evidence="2">
    <location>
        <begin position="339"/>
        <end position="359"/>
    </location>
</feature>
<sequence>MPVTFGSVGDIIAVCILVKDCVDALSETRGSAAEYQAVVRELYILEKALLEVGILSRTHAVTPELNSLFASITTTIDQCRKSLEAFKLKIKPYDHDLGNGSGGPKANKILTGTARKLLWQVRMKDDVSRFRAEVVAYSMSIDQLLAAATMHTVKAQSDKVTDLLTRQENALKDLQARLSKVNRRVTAGNSLLLKLAKTARADWLMQLGHDLKALMLKIMAVNLVTYAAVDKIQKSVLNIEQNMPTLMRPITTERIFYLEDAIGRVSTITLDFITSWDALLAVLEVRFQGKPGLKKVLKKEYAIQNRATRKDVDVSQNWESTFLPGLWFDMDMIFQEVQEEGSNDPTGDTCPRCQARSNQPPGLQIKCSICKQVYQRVVEINTDADTSAAATSHTTAPDAPHSFAVVPPLKERPVIHPVPPSRPAKRKRDDDPDEEPANFNRVRIKAKRRRLNKSQPETPSSTEKRKSDDAMDIGEPDDSPKRHKSNVCQGSVDENSHSAKLYHQKNREEGKLEQYTSSTPDLEFNKASGDNDPRVFSSNLDDMPSPKDNQNPNPRRGASHREPAKPSSKESKPSPNKTRATEEDARRAGIPKGYSIKHWDPTEEPILLLGSVFDANSLGKWIFDWTVFHHGPATPLAEMAGELWLLLIQLAGKTKRAEETMPKIRNKENYYMVEDFLESGERLWIRLAKLLKVCEDYMWKAAMKESGEKRAVFGKNSGVEFVDSIFGKDRELEKTEKLMTGMRLWSMRFDSVCEEIMRYPSA</sequence>
<dbReference type="PANTHER" id="PTHR38886">
    <property type="entry name" value="SESA DOMAIN-CONTAINING PROTEIN"/>
    <property type="match status" value="1"/>
</dbReference>
<evidence type="ECO:0000256" key="2">
    <source>
        <dbReference type="SAM" id="MobiDB-lite"/>
    </source>
</evidence>
<evidence type="ECO:0000256" key="1">
    <source>
        <dbReference type="SAM" id="Coils"/>
    </source>
</evidence>
<organism evidence="4 5">
    <name type="scientific">Paraconiothyrium brasiliense</name>
    <dbReference type="NCBI Taxonomy" id="300254"/>
    <lineage>
        <taxon>Eukaryota</taxon>
        <taxon>Fungi</taxon>
        <taxon>Dikarya</taxon>
        <taxon>Ascomycota</taxon>
        <taxon>Pezizomycotina</taxon>
        <taxon>Dothideomycetes</taxon>
        <taxon>Pleosporomycetidae</taxon>
        <taxon>Pleosporales</taxon>
        <taxon>Massarineae</taxon>
        <taxon>Didymosphaeriaceae</taxon>
        <taxon>Paraconiothyrium</taxon>
    </lineage>
</organism>
<reference evidence="4 5" key="1">
    <citation type="submission" date="2024-02" db="EMBL/GenBank/DDBJ databases">
        <title>De novo assembly and annotation of 12 fungi associated with fruit tree decline syndrome in Ontario, Canada.</title>
        <authorList>
            <person name="Sulman M."/>
            <person name="Ellouze W."/>
            <person name="Ilyukhin E."/>
        </authorList>
    </citation>
    <scope>NUCLEOTIDE SEQUENCE [LARGE SCALE GENOMIC DNA]</scope>
    <source>
        <strain evidence="4 5">M42-189</strain>
    </source>
</reference>
<accession>A0ABR3RUC7</accession>
<dbReference type="InterPro" id="IPR054464">
    <property type="entry name" value="ULD_fung"/>
</dbReference>